<organism evidence="1 2">
    <name type="scientific">Sulfitobacter sediminis</name>
    <dbReference type="NCBI Taxonomy" id="3234186"/>
    <lineage>
        <taxon>Bacteria</taxon>
        <taxon>Pseudomonadati</taxon>
        <taxon>Pseudomonadota</taxon>
        <taxon>Alphaproteobacteria</taxon>
        <taxon>Rhodobacterales</taxon>
        <taxon>Roseobacteraceae</taxon>
        <taxon>Sulfitobacter</taxon>
    </lineage>
</organism>
<proteinExistence type="predicted"/>
<dbReference type="SUPFAM" id="SSF53756">
    <property type="entry name" value="UDP-Glycosyltransferase/glycogen phosphorylase"/>
    <property type="match status" value="1"/>
</dbReference>
<accession>A0ABV3RG89</accession>
<dbReference type="EC" id="2.4.-.-" evidence="1"/>
<dbReference type="Proteomes" id="UP001556098">
    <property type="component" value="Unassembled WGS sequence"/>
</dbReference>
<protein>
    <submittedName>
        <fullName evidence="1">Glycosyltransferase</fullName>
        <ecNumber evidence="1">2.4.-.-</ecNumber>
    </submittedName>
</protein>
<keyword evidence="1" id="KW-0328">Glycosyltransferase</keyword>
<evidence type="ECO:0000313" key="1">
    <source>
        <dbReference type="EMBL" id="MEW9917978.1"/>
    </source>
</evidence>
<sequence length="142" mass="15571">MLGHFDKRHLPEGLVSQIESVKFTGYQKYLETLRRADSAVMPLCDDIFNRCKSAVRVLDAAAVGVPSIVGGVGDLAQVVRDGDTGHIVRSTEGWLEALRALAEDPLGARRMGRAARDDLDRRWAASDASHIFAPELIDWVEG</sequence>
<dbReference type="GO" id="GO:0016757">
    <property type="term" value="F:glycosyltransferase activity"/>
    <property type="evidence" value="ECO:0007669"/>
    <property type="project" value="UniProtKB-KW"/>
</dbReference>
<evidence type="ECO:0000313" key="2">
    <source>
        <dbReference type="Proteomes" id="UP001556098"/>
    </source>
</evidence>
<keyword evidence="1" id="KW-0808">Transferase</keyword>
<gene>
    <name evidence="1" type="ORF">AB2B41_00045</name>
</gene>
<dbReference type="EMBL" id="JBFNXX010000001">
    <property type="protein sequence ID" value="MEW9917978.1"/>
    <property type="molecule type" value="Genomic_DNA"/>
</dbReference>
<dbReference type="Gene3D" id="3.40.50.2000">
    <property type="entry name" value="Glycogen Phosphorylase B"/>
    <property type="match status" value="1"/>
</dbReference>
<keyword evidence="2" id="KW-1185">Reference proteome</keyword>
<dbReference type="Pfam" id="PF13692">
    <property type="entry name" value="Glyco_trans_1_4"/>
    <property type="match status" value="1"/>
</dbReference>
<reference evidence="1 2" key="1">
    <citation type="submission" date="2024-07" db="EMBL/GenBank/DDBJ databases">
        <title>Marimonas sp.nov., isolated from tidal-flat sediment.</title>
        <authorList>
            <person name="Jayan J.N."/>
            <person name="Lee S.S."/>
        </authorList>
    </citation>
    <scope>NUCLEOTIDE SEQUENCE [LARGE SCALE GENOMIC DNA]</scope>
    <source>
        <strain evidence="1 2">MJW-29</strain>
    </source>
</reference>
<name>A0ABV3RG89_9RHOB</name>
<dbReference type="RefSeq" id="WP_367875679.1">
    <property type="nucleotide sequence ID" value="NZ_JBFNXX010000001.1"/>
</dbReference>
<comment type="caution">
    <text evidence="1">The sequence shown here is derived from an EMBL/GenBank/DDBJ whole genome shotgun (WGS) entry which is preliminary data.</text>
</comment>